<dbReference type="InterPro" id="IPR028082">
    <property type="entry name" value="Peripla_BP_I"/>
</dbReference>
<sequence length="344" mass="37337">MSENDAGQIKPFSQITQHDVARLANASQAAVSRVIANNGYVASDVRQRIEDAAEQLGYRPNPLARGLTKGQSNIIAVVMADIINPFYPIALDALTDAIQRSGREVLLFNAAHHQTVDDVIPAVLKYRVAGIIITTALLSSKAAEMCESMNVPVVLLSRHSQRSESFVVRCDNQLGATQAAQLMISGGCKRLAYIGGRPNSSTNTDRRVGFVSAVEKAGLAPVTVIEEIFDYRWGMDATAALFADVPDIDGVFCGDDVIAFGALDCLRFKLGKRVPQDVSVVGFDDVPSAAWSAYDLTTIRQPLELMVEKTLEFITSTDPRAPRVHTIPGELIRRSTVREPLLKA</sequence>
<keyword evidence="2" id="KW-0805">Transcription regulation</keyword>
<reference evidence="6 7" key="1">
    <citation type="submission" date="2024-06" db="EMBL/GenBank/DDBJ databases">
        <authorList>
            <person name="Kim D.-U."/>
        </authorList>
    </citation>
    <scope>NUCLEOTIDE SEQUENCE [LARGE SCALE GENOMIC DNA]</scope>
    <source>
        <strain evidence="6 7">KACC15460</strain>
    </source>
</reference>
<proteinExistence type="predicted"/>
<dbReference type="PANTHER" id="PTHR30146">
    <property type="entry name" value="LACI-RELATED TRANSCRIPTIONAL REPRESSOR"/>
    <property type="match status" value="1"/>
</dbReference>
<comment type="caution">
    <text evidence="6">The sequence shown here is derived from an EMBL/GenBank/DDBJ whole genome shotgun (WGS) entry which is preliminary data.</text>
</comment>
<dbReference type="InterPro" id="IPR046335">
    <property type="entry name" value="LacI/GalR-like_sensor"/>
</dbReference>
<dbReference type="Proteomes" id="UP001548832">
    <property type="component" value="Unassembled WGS sequence"/>
</dbReference>
<dbReference type="SUPFAM" id="SSF53822">
    <property type="entry name" value="Periplasmic binding protein-like I"/>
    <property type="match status" value="1"/>
</dbReference>
<evidence type="ECO:0000256" key="3">
    <source>
        <dbReference type="ARBA" id="ARBA00023125"/>
    </source>
</evidence>
<dbReference type="RefSeq" id="WP_354461167.1">
    <property type="nucleotide sequence ID" value="NZ_JBEWSZ010000001.1"/>
</dbReference>
<dbReference type="PROSITE" id="PS50932">
    <property type="entry name" value="HTH_LACI_2"/>
    <property type="match status" value="1"/>
</dbReference>
<accession>A0ABV2DHJ5</accession>
<organism evidence="6 7">
    <name type="scientific">Mesorhizobium shangrilense</name>
    <dbReference type="NCBI Taxonomy" id="460060"/>
    <lineage>
        <taxon>Bacteria</taxon>
        <taxon>Pseudomonadati</taxon>
        <taxon>Pseudomonadota</taxon>
        <taxon>Alphaproteobacteria</taxon>
        <taxon>Hyphomicrobiales</taxon>
        <taxon>Phyllobacteriaceae</taxon>
        <taxon>Mesorhizobium</taxon>
    </lineage>
</organism>
<evidence type="ECO:0000313" key="6">
    <source>
        <dbReference type="EMBL" id="MET2829208.1"/>
    </source>
</evidence>
<evidence type="ECO:0000256" key="4">
    <source>
        <dbReference type="ARBA" id="ARBA00023163"/>
    </source>
</evidence>
<protein>
    <submittedName>
        <fullName evidence="6">LacI family DNA-binding transcriptional regulator</fullName>
    </submittedName>
</protein>
<dbReference type="InterPro" id="IPR000843">
    <property type="entry name" value="HTH_LacI"/>
</dbReference>
<dbReference type="SUPFAM" id="SSF47413">
    <property type="entry name" value="lambda repressor-like DNA-binding domains"/>
    <property type="match status" value="1"/>
</dbReference>
<evidence type="ECO:0000256" key="1">
    <source>
        <dbReference type="ARBA" id="ARBA00022491"/>
    </source>
</evidence>
<dbReference type="SMART" id="SM00354">
    <property type="entry name" value="HTH_LACI"/>
    <property type="match status" value="1"/>
</dbReference>
<dbReference type="EMBL" id="JBEWSZ010000001">
    <property type="protein sequence ID" value="MET2829208.1"/>
    <property type="molecule type" value="Genomic_DNA"/>
</dbReference>
<dbReference type="CDD" id="cd06278">
    <property type="entry name" value="PBP1_LacI-like"/>
    <property type="match status" value="1"/>
</dbReference>
<keyword evidence="3 6" id="KW-0238">DNA-binding</keyword>
<dbReference type="Gene3D" id="1.10.260.40">
    <property type="entry name" value="lambda repressor-like DNA-binding domains"/>
    <property type="match status" value="1"/>
</dbReference>
<dbReference type="PANTHER" id="PTHR30146:SF95">
    <property type="entry name" value="RIBOSE OPERON REPRESSOR"/>
    <property type="match status" value="1"/>
</dbReference>
<evidence type="ECO:0000313" key="7">
    <source>
        <dbReference type="Proteomes" id="UP001548832"/>
    </source>
</evidence>
<dbReference type="Pfam" id="PF13377">
    <property type="entry name" value="Peripla_BP_3"/>
    <property type="match status" value="1"/>
</dbReference>
<dbReference type="Pfam" id="PF00356">
    <property type="entry name" value="LacI"/>
    <property type="match status" value="1"/>
</dbReference>
<feature type="domain" description="HTH lacI-type" evidence="5">
    <location>
        <begin position="15"/>
        <end position="69"/>
    </location>
</feature>
<dbReference type="GO" id="GO:0003677">
    <property type="term" value="F:DNA binding"/>
    <property type="evidence" value="ECO:0007669"/>
    <property type="project" value="UniProtKB-KW"/>
</dbReference>
<evidence type="ECO:0000256" key="2">
    <source>
        <dbReference type="ARBA" id="ARBA00023015"/>
    </source>
</evidence>
<dbReference type="Gene3D" id="3.40.50.2300">
    <property type="match status" value="2"/>
</dbReference>
<gene>
    <name evidence="6" type="ORF">ABVQ20_19685</name>
</gene>
<name>A0ABV2DHJ5_9HYPH</name>
<keyword evidence="1" id="KW-0678">Repressor</keyword>
<dbReference type="InterPro" id="IPR010982">
    <property type="entry name" value="Lambda_DNA-bd_dom_sf"/>
</dbReference>
<keyword evidence="7" id="KW-1185">Reference proteome</keyword>
<keyword evidence="4" id="KW-0804">Transcription</keyword>
<evidence type="ECO:0000259" key="5">
    <source>
        <dbReference type="PROSITE" id="PS50932"/>
    </source>
</evidence>
<dbReference type="CDD" id="cd01392">
    <property type="entry name" value="HTH_LacI"/>
    <property type="match status" value="1"/>
</dbReference>